<dbReference type="Proteomes" id="UP001234202">
    <property type="component" value="Unassembled WGS sequence"/>
</dbReference>
<comment type="caution">
    <text evidence="1">The sequence shown here is derived from an EMBL/GenBank/DDBJ whole genome shotgun (WGS) entry which is preliminary data.</text>
</comment>
<keyword evidence="2" id="KW-1185">Reference proteome</keyword>
<accession>A0ACC2XHD0</accession>
<name>A0ACC2XHD0_9TREE</name>
<organism evidence="1 2">
    <name type="scientific">Naganishia onofrii</name>
    <dbReference type="NCBI Taxonomy" id="1851511"/>
    <lineage>
        <taxon>Eukaryota</taxon>
        <taxon>Fungi</taxon>
        <taxon>Dikarya</taxon>
        <taxon>Basidiomycota</taxon>
        <taxon>Agaricomycotina</taxon>
        <taxon>Tremellomycetes</taxon>
        <taxon>Filobasidiales</taxon>
        <taxon>Filobasidiaceae</taxon>
        <taxon>Naganishia</taxon>
    </lineage>
</organism>
<protein>
    <submittedName>
        <fullName evidence="1">Uncharacterized protein</fullName>
    </submittedName>
</protein>
<gene>
    <name evidence="1" type="ORF">QFC24_004095</name>
</gene>
<reference evidence="1" key="1">
    <citation type="submission" date="2023-04" db="EMBL/GenBank/DDBJ databases">
        <title>Draft Genome sequencing of Naganishia species isolated from polar environments using Oxford Nanopore Technology.</title>
        <authorList>
            <person name="Leo P."/>
            <person name="Venkateswaran K."/>
        </authorList>
    </citation>
    <scope>NUCLEOTIDE SEQUENCE</scope>
    <source>
        <strain evidence="1">DBVPG 5303</strain>
    </source>
</reference>
<sequence length="284" mass="32190">MSIISALPSSTLAETAIPLDHAPSQAEVDLNVVLNQLRCYLKEIWKQTCNIMTEENLDEHEFVDLHRNLAEVDDSLNPEKPGEILTGMVARSYFAFLKFDFSLRGLLKPYSDGSPGEILLLSDALAEVETEDAMLEPLKCVMEKAQEAHTTVEEVFKNRTLLDHEWWKETYGTFAVEMSEKPPETMANKGRLAYSSLDTNVMRQAFCEWTLQQVRPEVTVQWTTVSTARQSHQETRSIKSILPAVTWAEETIFDASEMQILVKSYIESDLFTAMGYTEGPEAVR</sequence>
<dbReference type="EMBL" id="JASBWV010000014">
    <property type="protein sequence ID" value="KAJ9122667.1"/>
    <property type="molecule type" value="Genomic_DNA"/>
</dbReference>
<evidence type="ECO:0000313" key="2">
    <source>
        <dbReference type="Proteomes" id="UP001234202"/>
    </source>
</evidence>
<evidence type="ECO:0000313" key="1">
    <source>
        <dbReference type="EMBL" id="KAJ9122667.1"/>
    </source>
</evidence>
<proteinExistence type="predicted"/>